<dbReference type="SUPFAM" id="SSF101238">
    <property type="entry name" value="XPC-binding domain"/>
    <property type="match status" value="1"/>
</dbReference>
<keyword evidence="4" id="KW-1185">Reference proteome</keyword>
<reference evidence="3 4" key="1">
    <citation type="submission" date="2020-08" db="EMBL/GenBank/DDBJ databases">
        <authorList>
            <person name="Newling K."/>
            <person name="Davey J."/>
            <person name="Forrester S."/>
        </authorList>
    </citation>
    <scope>NUCLEOTIDE SEQUENCE [LARGE SCALE GENOMIC DNA]</scope>
    <source>
        <strain evidence="4">Crithidia deanei Carvalho (ATCC PRA-265)</strain>
    </source>
</reference>
<feature type="region of interest" description="Disordered" evidence="1">
    <location>
        <begin position="106"/>
        <end position="162"/>
    </location>
</feature>
<feature type="domain" description="UBA" evidence="2">
    <location>
        <begin position="319"/>
        <end position="359"/>
    </location>
</feature>
<dbReference type="VEuPathDB" id="TriTrypDB:ADEAN_000603000"/>
<dbReference type="Gene3D" id="1.10.10.540">
    <property type="entry name" value="XPC-binding domain"/>
    <property type="match status" value="1"/>
</dbReference>
<evidence type="ECO:0000313" key="3">
    <source>
        <dbReference type="EMBL" id="CAD2218541.1"/>
    </source>
</evidence>
<sequence>MKLLIKNLTDCKTSIEDLQDQSETVEVEIKDPRATLLNLRASVSVQFRLPVNGFWFYVRPPTKPVDFSDEKKMLSATGLADMDVVYIYSKSRPKDSVLADLTDAAVDSGMKRPRPEEAEEERVAPEKKADAPTATTEAPATTTAELAQEKTTAGQDSEEELEDDVFLFDEEKESVADMYEKLVDYYPEQLKQLRERFLHSPQEIMTEIQTNHPDLFLLISKHQEAFLELMNNEQLVESLQDGELVDNEDEEFDEEQLGQLDEMIMAAMQDGGADGAALRQLLSGEDGGDMDEEEGEGDDGVVLYGGDDMKRIADFEPTEEDEKKIQELVQLGFTYEQCKYAFYKCHRSVERAANMLFEQPPQL</sequence>
<dbReference type="Pfam" id="PF00627">
    <property type="entry name" value="UBA"/>
    <property type="match status" value="1"/>
</dbReference>
<dbReference type="Gene3D" id="1.10.8.10">
    <property type="entry name" value="DNA helicase RuvA subunit, C-terminal domain"/>
    <property type="match status" value="1"/>
</dbReference>
<feature type="compositionally biased region" description="Basic and acidic residues" evidence="1">
    <location>
        <begin position="109"/>
        <end position="130"/>
    </location>
</feature>
<feature type="compositionally biased region" description="Low complexity" evidence="1">
    <location>
        <begin position="131"/>
        <end position="145"/>
    </location>
</feature>
<proteinExistence type="predicted"/>
<dbReference type="InterPro" id="IPR015940">
    <property type="entry name" value="UBA"/>
</dbReference>
<dbReference type="AlphaFoldDB" id="A0A7G2CHU8"/>
<dbReference type="InterPro" id="IPR036353">
    <property type="entry name" value="XPC-bd_sf"/>
</dbReference>
<accession>A0A7G2CHU8</accession>
<dbReference type="GO" id="GO:0003684">
    <property type="term" value="F:damaged DNA binding"/>
    <property type="evidence" value="ECO:0007669"/>
    <property type="project" value="InterPro"/>
</dbReference>
<feature type="compositionally biased region" description="Acidic residues" evidence="1">
    <location>
        <begin position="286"/>
        <end position="299"/>
    </location>
</feature>
<dbReference type="Proteomes" id="UP000515908">
    <property type="component" value="Chromosome 11"/>
</dbReference>
<dbReference type="SMART" id="SM00165">
    <property type="entry name" value="UBA"/>
    <property type="match status" value="1"/>
</dbReference>
<dbReference type="PROSITE" id="PS50030">
    <property type="entry name" value="UBA"/>
    <property type="match status" value="1"/>
</dbReference>
<dbReference type="EMBL" id="LR877155">
    <property type="protein sequence ID" value="CAD2218541.1"/>
    <property type="molecule type" value="Genomic_DNA"/>
</dbReference>
<feature type="region of interest" description="Disordered" evidence="1">
    <location>
        <begin position="283"/>
        <end position="303"/>
    </location>
</feature>
<gene>
    <name evidence="3" type="ORF">ADEAN_000603000</name>
</gene>
<evidence type="ECO:0000313" key="4">
    <source>
        <dbReference type="Proteomes" id="UP000515908"/>
    </source>
</evidence>
<name>A0A7G2CHU8_9TRYP</name>
<dbReference type="GO" id="GO:0006289">
    <property type="term" value="P:nucleotide-excision repair"/>
    <property type="evidence" value="ECO:0007669"/>
    <property type="project" value="InterPro"/>
</dbReference>
<evidence type="ECO:0000256" key="1">
    <source>
        <dbReference type="SAM" id="MobiDB-lite"/>
    </source>
</evidence>
<evidence type="ECO:0000259" key="2">
    <source>
        <dbReference type="PROSITE" id="PS50030"/>
    </source>
</evidence>
<dbReference type="InterPro" id="IPR009060">
    <property type="entry name" value="UBA-like_sf"/>
</dbReference>
<organism evidence="3 4">
    <name type="scientific">Angomonas deanei</name>
    <dbReference type="NCBI Taxonomy" id="59799"/>
    <lineage>
        <taxon>Eukaryota</taxon>
        <taxon>Discoba</taxon>
        <taxon>Euglenozoa</taxon>
        <taxon>Kinetoplastea</taxon>
        <taxon>Metakinetoplastina</taxon>
        <taxon>Trypanosomatida</taxon>
        <taxon>Trypanosomatidae</taxon>
        <taxon>Strigomonadinae</taxon>
        <taxon>Angomonas</taxon>
    </lineage>
</organism>
<dbReference type="SUPFAM" id="SSF46934">
    <property type="entry name" value="UBA-like"/>
    <property type="match status" value="1"/>
</dbReference>
<dbReference type="GO" id="GO:0043161">
    <property type="term" value="P:proteasome-mediated ubiquitin-dependent protein catabolic process"/>
    <property type="evidence" value="ECO:0007669"/>
    <property type="project" value="InterPro"/>
</dbReference>
<protein>
    <submittedName>
        <fullName evidence="3">XPC-binding domain/UBA/TS-N domain containing protein, putative</fullName>
    </submittedName>
</protein>